<dbReference type="EMBL" id="LKHV02000001">
    <property type="protein sequence ID" value="MCS5708159.1"/>
    <property type="molecule type" value="Genomic_DNA"/>
</dbReference>
<accession>A0A0Q9YNN6</accession>
<dbReference type="GO" id="GO:0008881">
    <property type="term" value="F:glutamate racemase activity"/>
    <property type="evidence" value="ECO:0007669"/>
    <property type="project" value="UniProtKB-UniRule"/>
</dbReference>
<reference evidence="10" key="2">
    <citation type="journal article" date="2016" name="Genome Announc.">
        <title>Draft Genome Sequences of Two Novel Amoeba-Resistant Intranuclear Bacteria, 'Candidatus Berkiella cookevillensis' and 'Candidatus Berkiella aquae'.</title>
        <authorList>
            <person name="Mehari Y.T."/>
            <person name="Arivett B.A."/>
            <person name="Farone A.L."/>
            <person name="Gunderson J.H."/>
            <person name="Farone M.B."/>
        </authorList>
    </citation>
    <scope>NUCLEOTIDE SEQUENCE</scope>
    <source>
        <strain evidence="10">CC99</strain>
    </source>
</reference>
<feature type="binding site" evidence="8">
    <location>
        <begin position="47"/>
        <end position="48"/>
    </location>
    <ligand>
        <name>substrate</name>
    </ligand>
</feature>
<reference evidence="9" key="1">
    <citation type="submission" date="2015-09" db="EMBL/GenBank/DDBJ databases">
        <title>Draft Genome Sequences of Two Novel Amoeba-resistant Intranuclear Bacteria, Candidatus Berkiella cookevillensis and Candidatus Berkiella aquae.</title>
        <authorList>
            <person name="Mehari Y.T."/>
            <person name="Arivett B.A."/>
            <person name="Farone A.L."/>
            <person name="Gunderson J.H."/>
            <person name="Farone M.B."/>
        </authorList>
    </citation>
    <scope>NUCLEOTIDE SEQUENCE [LARGE SCALE GENOMIC DNA]</scope>
    <source>
        <strain evidence="9">CC99</strain>
    </source>
</reference>
<evidence type="ECO:0000313" key="9">
    <source>
        <dbReference type="EMBL" id="KRG18398.1"/>
    </source>
</evidence>
<comment type="function">
    <text evidence="8">Provides the (R)-glutamate required for cell wall biosynthesis.</text>
</comment>
<dbReference type="OrthoDB" id="9801055at2"/>
<evidence type="ECO:0000256" key="6">
    <source>
        <dbReference type="ARBA" id="ARBA00023316"/>
    </source>
</evidence>
<dbReference type="GO" id="GO:0008360">
    <property type="term" value="P:regulation of cell shape"/>
    <property type="evidence" value="ECO:0007669"/>
    <property type="project" value="UniProtKB-KW"/>
</dbReference>
<dbReference type="HAMAP" id="MF_00258">
    <property type="entry name" value="Glu_racemase"/>
    <property type="match status" value="1"/>
</dbReference>
<comment type="similarity">
    <text evidence="8">Belongs to the aspartate/glutamate racemases family.</text>
</comment>
<organism evidence="9">
    <name type="scientific">Candidatus Berkiella cookevillensis</name>
    <dbReference type="NCBI Taxonomy" id="437022"/>
    <lineage>
        <taxon>Bacteria</taxon>
        <taxon>Pseudomonadati</taxon>
        <taxon>Pseudomonadota</taxon>
        <taxon>Gammaproteobacteria</taxon>
        <taxon>Candidatus Berkiellales</taxon>
        <taxon>Candidatus Berkiellaceae</taxon>
        <taxon>Candidatus Berkiella</taxon>
    </lineage>
</organism>
<name>A0A0Q9YNN6_9GAMM</name>
<dbReference type="UniPathway" id="UPA00219"/>
<evidence type="ECO:0000256" key="4">
    <source>
        <dbReference type="ARBA" id="ARBA00022984"/>
    </source>
</evidence>
<evidence type="ECO:0000256" key="8">
    <source>
        <dbReference type="HAMAP-Rule" id="MF_00258"/>
    </source>
</evidence>
<comment type="caution">
    <text evidence="9">The sequence shown here is derived from an EMBL/GenBank/DDBJ whole genome shotgun (WGS) entry which is preliminary data.</text>
</comment>
<dbReference type="PROSITE" id="PS00924">
    <property type="entry name" value="ASP_GLU_RACEMASE_2"/>
    <property type="match status" value="1"/>
</dbReference>
<keyword evidence="5 8" id="KW-0413">Isomerase</keyword>
<proteinExistence type="inferred from homology"/>
<dbReference type="InterPro" id="IPR001920">
    <property type="entry name" value="Asp/Glu_race"/>
</dbReference>
<dbReference type="InterPro" id="IPR015942">
    <property type="entry name" value="Asp/Glu/hydantoin_racemase"/>
</dbReference>
<feature type="active site" description="Proton donor/acceptor" evidence="8">
    <location>
        <position position="78"/>
    </location>
</feature>
<feature type="binding site" evidence="8">
    <location>
        <begin position="15"/>
        <end position="16"/>
    </location>
    <ligand>
        <name>substrate</name>
    </ligand>
</feature>
<dbReference type="EC" id="5.1.1.3" evidence="2 8"/>
<keyword evidence="6 8" id="KW-0961">Cell wall biogenesis/degradation</keyword>
<dbReference type="InterPro" id="IPR018187">
    <property type="entry name" value="Asp/Glu_racemase_AS_1"/>
</dbReference>
<feature type="active site" description="Proton donor/acceptor" evidence="8">
    <location>
        <position position="194"/>
    </location>
</feature>
<dbReference type="STRING" id="437022.CC99x_01610"/>
<dbReference type="InterPro" id="IPR004391">
    <property type="entry name" value="Glu_race"/>
</dbReference>
<evidence type="ECO:0000256" key="2">
    <source>
        <dbReference type="ARBA" id="ARBA00013090"/>
    </source>
</evidence>
<dbReference type="AlphaFoldDB" id="A0A0Q9YNN6"/>
<keyword evidence="11" id="KW-1185">Reference proteome</keyword>
<dbReference type="InterPro" id="IPR033134">
    <property type="entry name" value="Asp/Glu_racemase_AS_2"/>
</dbReference>
<dbReference type="FunFam" id="3.40.50.1860:FF:000002">
    <property type="entry name" value="Glutamate racemase"/>
    <property type="match status" value="1"/>
</dbReference>
<keyword evidence="3 8" id="KW-0133">Cell shape</keyword>
<keyword evidence="4 8" id="KW-0573">Peptidoglycan synthesis</keyword>
<evidence type="ECO:0000256" key="3">
    <source>
        <dbReference type="ARBA" id="ARBA00022960"/>
    </source>
</evidence>
<dbReference type="RefSeq" id="WP_057624693.1">
    <property type="nucleotide sequence ID" value="NZ_LKHV02000001.1"/>
</dbReference>
<sequence length="285" mass="31322">MNFKTDTTLPIGVFDSGMGGLTVLNALMQLLPNENFIYLGDTARLPYGTKSKDTVIHYSYNASKHLIDRGIKLLVVACNTASSVALETLERDFYPVPVIGVIQPSAEMTLTQLPEGPIAVIATEGTVKSRAYTQTILKQSPNREVIEWPCSLLVALAEEGWHSGPLVEDIIEHMLTPLWQQLDNPAQKALLLGCTHFPVLKSAIQKVIDQNTIIIDSAFSVADAVLARLTANNLVNQQSTCGKIQYLVTDGIERFQRVGKFFLDSRNQVLSPELVSINIIKSTQT</sequence>
<comment type="pathway">
    <text evidence="8">Cell wall biogenesis; peptidoglycan biosynthesis.</text>
</comment>
<dbReference type="GO" id="GO:0071555">
    <property type="term" value="P:cell wall organization"/>
    <property type="evidence" value="ECO:0007669"/>
    <property type="project" value="UniProtKB-KW"/>
</dbReference>
<evidence type="ECO:0000313" key="11">
    <source>
        <dbReference type="Proteomes" id="UP000051494"/>
    </source>
</evidence>
<dbReference type="NCBIfam" id="TIGR00067">
    <property type="entry name" value="glut_race"/>
    <property type="match status" value="1"/>
</dbReference>
<dbReference type="SUPFAM" id="SSF53681">
    <property type="entry name" value="Aspartate/glutamate racemase"/>
    <property type="match status" value="2"/>
</dbReference>
<dbReference type="Proteomes" id="UP000051494">
    <property type="component" value="Unassembled WGS sequence"/>
</dbReference>
<dbReference type="PANTHER" id="PTHR21198:SF2">
    <property type="entry name" value="GLUTAMATE RACEMASE"/>
    <property type="match status" value="1"/>
</dbReference>
<dbReference type="PROSITE" id="PS00923">
    <property type="entry name" value="ASP_GLU_RACEMASE_1"/>
    <property type="match status" value="1"/>
</dbReference>
<comment type="catalytic activity">
    <reaction evidence="1 8">
        <text>L-glutamate = D-glutamate</text>
        <dbReference type="Rhea" id="RHEA:12813"/>
        <dbReference type="ChEBI" id="CHEBI:29985"/>
        <dbReference type="ChEBI" id="CHEBI:29986"/>
        <dbReference type="EC" id="5.1.1.3"/>
    </reaction>
</comment>
<feature type="binding site" evidence="8">
    <location>
        <begin position="195"/>
        <end position="196"/>
    </location>
    <ligand>
        <name>substrate</name>
    </ligand>
</feature>
<dbReference type="GO" id="GO:0009252">
    <property type="term" value="P:peptidoglycan biosynthetic process"/>
    <property type="evidence" value="ECO:0007669"/>
    <property type="project" value="UniProtKB-UniRule"/>
</dbReference>
<evidence type="ECO:0000313" key="10">
    <source>
        <dbReference type="EMBL" id="MCS5708159.1"/>
    </source>
</evidence>
<dbReference type="Pfam" id="PF01177">
    <property type="entry name" value="Asp_Glu_race"/>
    <property type="match status" value="1"/>
</dbReference>
<dbReference type="PATRIC" id="fig|1590042.3.peg.1635"/>
<evidence type="ECO:0000256" key="5">
    <source>
        <dbReference type="ARBA" id="ARBA00023235"/>
    </source>
</evidence>
<gene>
    <name evidence="9" type="primary">racE</name>
    <name evidence="8 10" type="synonym">murI</name>
    <name evidence="10" type="ORF">CC99x_004505</name>
    <name evidence="9" type="ORF">CC99x_01610</name>
</gene>
<protein>
    <recommendedName>
        <fullName evidence="7 8">Glutamate racemase</fullName>
        <ecNumber evidence="2 8">5.1.1.3</ecNumber>
    </recommendedName>
</protein>
<evidence type="ECO:0000256" key="1">
    <source>
        <dbReference type="ARBA" id="ARBA00001602"/>
    </source>
</evidence>
<reference evidence="10" key="3">
    <citation type="submission" date="2021-06" db="EMBL/GenBank/DDBJ databases">
        <title>Genomic Description and Analysis of Intracellular Bacteria, Candidatus Berkiella cookevillensis and Candidatus Berkiella aquae.</title>
        <authorList>
            <person name="Kidane D.T."/>
            <person name="Mehari Y.T."/>
            <person name="Rice F.C."/>
            <person name="Arivett B.A."/>
            <person name="Farone A.L."/>
            <person name="Berk S.G."/>
            <person name="Farone M.B."/>
        </authorList>
    </citation>
    <scope>NUCLEOTIDE SEQUENCE</scope>
    <source>
        <strain evidence="10">CC99</strain>
    </source>
</reference>
<dbReference type="EMBL" id="LKHV01000007">
    <property type="protein sequence ID" value="KRG18398.1"/>
    <property type="molecule type" value="Genomic_DNA"/>
</dbReference>
<feature type="binding site" evidence="8">
    <location>
        <begin position="79"/>
        <end position="80"/>
    </location>
    <ligand>
        <name>substrate</name>
    </ligand>
</feature>
<evidence type="ECO:0000256" key="7">
    <source>
        <dbReference type="ARBA" id="ARBA00070053"/>
    </source>
</evidence>
<dbReference type="PANTHER" id="PTHR21198">
    <property type="entry name" value="GLUTAMATE RACEMASE"/>
    <property type="match status" value="1"/>
</dbReference>
<dbReference type="Gene3D" id="3.40.50.1860">
    <property type="match status" value="2"/>
</dbReference>